<evidence type="ECO:0000313" key="2">
    <source>
        <dbReference type="EMBL" id="MBJ7601698.1"/>
    </source>
</evidence>
<dbReference type="SUPFAM" id="SSF55961">
    <property type="entry name" value="Bet v1-like"/>
    <property type="match status" value="1"/>
</dbReference>
<feature type="domain" description="Coenzyme Q-binding protein COQ10 START" evidence="1">
    <location>
        <begin position="10"/>
        <end position="128"/>
    </location>
</feature>
<gene>
    <name evidence="2" type="ORF">JF888_00645</name>
</gene>
<comment type="caution">
    <text evidence="2">The sequence shown here is derived from an EMBL/GenBank/DDBJ whole genome shotgun (WGS) entry which is preliminary data.</text>
</comment>
<organism evidence="2 3">
    <name type="scientific">Candidatus Dormiibacter inghamiae</name>
    <dbReference type="NCBI Taxonomy" id="3127013"/>
    <lineage>
        <taxon>Bacteria</taxon>
        <taxon>Bacillati</taxon>
        <taxon>Candidatus Dormiibacterota</taxon>
        <taxon>Candidatus Dormibacteria</taxon>
        <taxon>Candidatus Dormibacterales</taxon>
        <taxon>Candidatus Dormibacteraceae</taxon>
        <taxon>Candidatus Dormiibacter</taxon>
    </lineage>
</organism>
<name>A0A934NC52_9BACT</name>
<dbReference type="Gene3D" id="3.30.530.20">
    <property type="match status" value="1"/>
</dbReference>
<dbReference type="InterPro" id="IPR047137">
    <property type="entry name" value="ORF3"/>
</dbReference>
<sequence>MSRVQQTLEIPAPVRDVYNQWTQFEGFPSFMEGVESVTQLDDKRLHWKAEVAGQKLEWDAEITEQVPDTRIAWRNTTGRTNAGVVDFHRLDEARCEVSLAMDVEPEGVKDQVGEKLGFLDRQVKGDLERFKKLMEEDGSGTRGWRGEVVPPHAH</sequence>
<dbReference type="CDD" id="cd07817">
    <property type="entry name" value="SRPBCC_8"/>
    <property type="match status" value="1"/>
</dbReference>
<dbReference type="EMBL" id="JAEKNQ010000006">
    <property type="protein sequence ID" value="MBJ7601698.1"/>
    <property type="molecule type" value="Genomic_DNA"/>
</dbReference>
<protein>
    <submittedName>
        <fullName evidence="2">SRPBCC family protein</fullName>
    </submittedName>
</protein>
<evidence type="ECO:0000313" key="3">
    <source>
        <dbReference type="Proteomes" id="UP000620075"/>
    </source>
</evidence>
<proteinExistence type="predicted"/>
<dbReference type="AlphaFoldDB" id="A0A934NC52"/>
<dbReference type="InterPro" id="IPR005031">
    <property type="entry name" value="COQ10_START"/>
</dbReference>
<dbReference type="RefSeq" id="WP_338176055.1">
    <property type="nucleotide sequence ID" value="NZ_JAEKNQ010000006.1"/>
</dbReference>
<accession>A0A934NC52</accession>
<evidence type="ECO:0000259" key="1">
    <source>
        <dbReference type="Pfam" id="PF03364"/>
    </source>
</evidence>
<dbReference type="PANTHER" id="PTHR33824:SF7">
    <property type="entry name" value="POLYKETIDE CYCLASE_DEHYDRASE AND LIPID TRANSPORT SUPERFAMILY PROTEIN"/>
    <property type="match status" value="1"/>
</dbReference>
<dbReference type="Proteomes" id="UP000620075">
    <property type="component" value="Unassembled WGS sequence"/>
</dbReference>
<reference evidence="2 3" key="1">
    <citation type="submission" date="2020-10" db="EMBL/GenBank/DDBJ databases">
        <title>Ca. Dormibacterota MAGs.</title>
        <authorList>
            <person name="Montgomery K."/>
        </authorList>
    </citation>
    <scope>NUCLEOTIDE SEQUENCE [LARGE SCALE GENOMIC DNA]</scope>
    <source>
        <strain evidence="2">SC8811_S16_3</strain>
    </source>
</reference>
<dbReference type="PANTHER" id="PTHR33824">
    <property type="entry name" value="POLYKETIDE CYCLASE/DEHYDRASE AND LIPID TRANSPORT SUPERFAMILY PROTEIN"/>
    <property type="match status" value="1"/>
</dbReference>
<dbReference type="InterPro" id="IPR023393">
    <property type="entry name" value="START-like_dom_sf"/>
</dbReference>
<dbReference type="Pfam" id="PF03364">
    <property type="entry name" value="Polyketide_cyc"/>
    <property type="match status" value="1"/>
</dbReference>